<accession>A0A0D7WVB2</accession>
<evidence type="ECO:0000313" key="2">
    <source>
        <dbReference type="Proteomes" id="UP000032534"/>
    </source>
</evidence>
<dbReference type="EMBL" id="JTHP01000099">
    <property type="protein sequence ID" value="KJD42658.1"/>
    <property type="molecule type" value="Genomic_DNA"/>
</dbReference>
<gene>
    <name evidence="1" type="ORF">QD47_26990</name>
</gene>
<dbReference type="PATRIC" id="fig|159743.3.peg.6008"/>
<dbReference type="AlphaFoldDB" id="A0A0D7WVB2"/>
<evidence type="ECO:0000313" key="1">
    <source>
        <dbReference type="EMBL" id="KJD42658.1"/>
    </source>
</evidence>
<sequence length="159" mass="18404">MTPNQQHIMTYTMISGIKGSIPLTSQQIQVWMESYRIGTTFITNVGKEYFGLNPKLVADFKVHNEYSEQREHVSAVQPTHANMALDSLSAAYRQHKTLIQVTCKCGASYIKESPYKRLKWSCEKCNNIVFLDQKKGMVDTQKGKAWFMTNKYYVDRNYN</sequence>
<protein>
    <submittedName>
        <fullName evidence="1">Uncharacterized protein</fullName>
    </submittedName>
</protein>
<dbReference type="RefSeq" id="WP_044649022.1">
    <property type="nucleotide sequence ID" value="NZ_JTHP01000099.1"/>
</dbReference>
<dbReference type="Proteomes" id="UP000032534">
    <property type="component" value="Unassembled WGS sequence"/>
</dbReference>
<comment type="caution">
    <text evidence="1">The sequence shown here is derived from an EMBL/GenBank/DDBJ whole genome shotgun (WGS) entry which is preliminary data.</text>
</comment>
<keyword evidence="2" id="KW-1185">Reference proteome</keyword>
<dbReference type="OrthoDB" id="2629456at2"/>
<name>A0A0D7WVB2_9BACL</name>
<organism evidence="1 2">
    <name type="scientific">Paenibacillus terrae</name>
    <dbReference type="NCBI Taxonomy" id="159743"/>
    <lineage>
        <taxon>Bacteria</taxon>
        <taxon>Bacillati</taxon>
        <taxon>Bacillota</taxon>
        <taxon>Bacilli</taxon>
        <taxon>Bacillales</taxon>
        <taxon>Paenibacillaceae</taxon>
        <taxon>Paenibacillus</taxon>
    </lineage>
</organism>
<proteinExistence type="predicted"/>
<reference evidence="1 2" key="1">
    <citation type="submission" date="2014-11" db="EMBL/GenBank/DDBJ databases">
        <title>Draft Genome Sequences of Paenibacillus polymyxa NRRL B-30509 and Paenibacillus terrae NRRL B-30644, Strains from a Poultry Environment that Produce Tridecaptin A and Paenicidins.</title>
        <authorList>
            <person name="van Belkum M.J."/>
            <person name="Lohans C.T."/>
            <person name="Vederas J.C."/>
        </authorList>
    </citation>
    <scope>NUCLEOTIDE SEQUENCE [LARGE SCALE GENOMIC DNA]</scope>
    <source>
        <strain evidence="1 2">NRRL B-30644</strain>
    </source>
</reference>